<dbReference type="PANTHER" id="PTHR36943:SF1">
    <property type="entry name" value="CCHC-TYPE DOMAIN-CONTAINING PROTEIN"/>
    <property type="match status" value="1"/>
</dbReference>
<name>A0A1I8B8F9_MELHA</name>
<feature type="region of interest" description="Disordered" evidence="2">
    <location>
        <begin position="541"/>
        <end position="576"/>
    </location>
</feature>
<evidence type="ECO:0000313" key="5">
    <source>
        <dbReference type="WBParaSite" id="MhA1_Contig155.frz3.gene9"/>
    </source>
</evidence>
<dbReference type="SUPFAM" id="SSF57756">
    <property type="entry name" value="Retrovirus zinc finger-like domains"/>
    <property type="match status" value="1"/>
</dbReference>
<dbReference type="InterPro" id="IPR055510">
    <property type="entry name" value="DUF7083"/>
</dbReference>
<dbReference type="GO" id="GO:0008270">
    <property type="term" value="F:zinc ion binding"/>
    <property type="evidence" value="ECO:0007669"/>
    <property type="project" value="UniProtKB-KW"/>
</dbReference>
<dbReference type="OMA" id="ISICESM"/>
<dbReference type="SMART" id="SM00343">
    <property type="entry name" value="ZnF_C2HC"/>
    <property type="match status" value="1"/>
</dbReference>
<dbReference type="Pfam" id="PF13975">
    <property type="entry name" value="gag-asp_proteas"/>
    <property type="match status" value="1"/>
</dbReference>
<keyword evidence="1" id="KW-0862">Zinc</keyword>
<dbReference type="Pfam" id="PF23309">
    <property type="entry name" value="DUF7083"/>
    <property type="match status" value="1"/>
</dbReference>
<dbReference type="Pfam" id="PF00098">
    <property type="entry name" value="zf-CCHC"/>
    <property type="match status" value="1"/>
</dbReference>
<feature type="compositionally biased region" description="Polar residues" evidence="2">
    <location>
        <begin position="541"/>
        <end position="557"/>
    </location>
</feature>
<dbReference type="GO" id="GO:0003676">
    <property type="term" value="F:nucleic acid binding"/>
    <property type="evidence" value="ECO:0007669"/>
    <property type="project" value="InterPro"/>
</dbReference>
<dbReference type="InterPro" id="IPR036875">
    <property type="entry name" value="Znf_CCHC_sf"/>
</dbReference>
<dbReference type="SUPFAM" id="SSF50630">
    <property type="entry name" value="Acid proteases"/>
    <property type="match status" value="1"/>
</dbReference>
<feature type="domain" description="CCHC-type" evidence="3">
    <location>
        <begin position="286"/>
        <end position="302"/>
    </location>
</feature>
<keyword evidence="1" id="KW-0863">Zinc-finger</keyword>
<sequence>MDSKALEKLLKAQQVQFEQMMERMLQPNSVKVNEADLYTKLSGLISEFEFNVVRGMTFESWFGKYSSYFEIEGKELPESVKVRLLVSKLGPEEYAQFERKMLPVKLSEMKFKDLISELAKEFGDPRSQLLKRFEALNDKCSAQQDIVEFGNRVNAQCERAQMSLSIEELKILIFISGIPSEQIAVRQMAMKFVENKTSQDQPVSLKEVIDQCRNYLANKSEAVYMSKEKPAEVKEEVRPIEVNLVQKKKSSESLGSKKGRDSQCQWSKPNGFNKPWRSYGHKPEVKCYNCGNMGHLAWQCRSSSKYYKPKVNYQNNYHSGAPFCGIGEVSERLNPVEWITKTVKVNGHKIEMIVDTGSQMNIVTPKVWEEIGCPKLEEVKFQGKGIGETSFDIQGKWKCFLEVDRKEVKVEMCVVKGSKNVLGLPVLQKISDGVKFNKYNPKKKYRNQDGKVSKLNLFPNGTKVKVKNTNNRNGKIEWLSGEVIRKTDNAWKIKVQVLKNIVTRTAREIRNDEFANSKKSAHIALQSLDISKNSAIEATISEGSISSGPDLNSSVAGTSKRGHDDNDKDDNKMMSC</sequence>
<protein>
    <submittedName>
        <fullName evidence="5">CCHC-type domain-containing protein</fullName>
    </submittedName>
</protein>
<keyword evidence="4" id="KW-1185">Reference proteome</keyword>
<dbReference type="PANTHER" id="PTHR36943">
    <property type="entry name" value="CCHC-TYPE DOMAIN-CONTAINING PROTEIN"/>
    <property type="match status" value="1"/>
</dbReference>
<accession>A0A1I8B8F9</accession>
<dbReference type="WBParaSite" id="MhA1_Contig155.frz3.gene9">
    <property type="protein sequence ID" value="MhA1_Contig155.frz3.gene9"/>
    <property type="gene ID" value="MhA1_Contig155.frz3.gene9"/>
</dbReference>
<dbReference type="GO" id="GO:0004190">
    <property type="term" value="F:aspartic-type endopeptidase activity"/>
    <property type="evidence" value="ECO:0007669"/>
    <property type="project" value="InterPro"/>
</dbReference>
<evidence type="ECO:0000256" key="2">
    <source>
        <dbReference type="SAM" id="MobiDB-lite"/>
    </source>
</evidence>
<dbReference type="InterPro" id="IPR001878">
    <property type="entry name" value="Znf_CCHC"/>
</dbReference>
<proteinExistence type="predicted"/>
<evidence type="ECO:0000313" key="4">
    <source>
        <dbReference type="Proteomes" id="UP000095281"/>
    </source>
</evidence>
<evidence type="ECO:0000256" key="1">
    <source>
        <dbReference type="PROSITE-ProRule" id="PRU00047"/>
    </source>
</evidence>
<organism evidence="4 5">
    <name type="scientific">Meloidogyne hapla</name>
    <name type="common">Root-knot nematode worm</name>
    <dbReference type="NCBI Taxonomy" id="6305"/>
    <lineage>
        <taxon>Eukaryota</taxon>
        <taxon>Metazoa</taxon>
        <taxon>Ecdysozoa</taxon>
        <taxon>Nematoda</taxon>
        <taxon>Chromadorea</taxon>
        <taxon>Rhabditida</taxon>
        <taxon>Tylenchina</taxon>
        <taxon>Tylenchomorpha</taxon>
        <taxon>Tylenchoidea</taxon>
        <taxon>Meloidogynidae</taxon>
        <taxon>Meloidogyninae</taxon>
        <taxon>Meloidogyne</taxon>
    </lineage>
</organism>
<evidence type="ECO:0000259" key="3">
    <source>
        <dbReference type="PROSITE" id="PS50158"/>
    </source>
</evidence>
<dbReference type="AlphaFoldDB" id="A0A1I8B8F9"/>
<dbReference type="InterPro" id="IPR001969">
    <property type="entry name" value="Aspartic_peptidase_AS"/>
</dbReference>
<dbReference type="PROSITE" id="PS50158">
    <property type="entry name" value="ZF_CCHC"/>
    <property type="match status" value="1"/>
</dbReference>
<dbReference type="GO" id="GO:0006508">
    <property type="term" value="P:proteolysis"/>
    <property type="evidence" value="ECO:0007669"/>
    <property type="project" value="InterPro"/>
</dbReference>
<keyword evidence="1" id="KW-0479">Metal-binding</keyword>
<dbReference type="InterPro" id="IPR021109">
    <property type="entry name" value="Peptidase_aspartic_dom_sf"/>
</dbReference>
<feature type="region of interest" description="Disordered" evidence="2">
    <location>
        <begin position="248"/>
        <end position="267"/>
    </location>
</feature>
<feature type="compositionally biased region" description="Basic and acidic residues" evidence="2">
    <location>
        <begin position="561"/>
        <end position="576"/>
    </location>
</feature>
<dbReference type="GO" id="GO:0019899">
    <property type="term" value="F:enzyme binding"/>
    <property type="evidence" value="ECO:0007669"/>
    <property type="project" value="UniProtKB-ARBA"/>
</dbReference>
<dbReference type="Gene3D" id="2.40.70.10">
    <property type="entry name" value="Acid Proteases"/>
    <property type="match status" value="1"/>
</dbReference>
<dbReference type="Proteomes" id="UP000095281">
    <property type="component" value="Unplaced"/>
</dbReference>
<dbReference type="PROSITE" id="PS00141">
    <property type="entry name" value="ASP_PROTEASE"/>
    <property type="match status" value="1"/>
</dbReference>
<reference evidence="5" key="1">
    <citation type="submission" date="2016-11" db="UniProtKB">
        <authorList>
            <consortium name="WormBaseParasite"/>
        </authorList>
    </citation>
    <scope>IDENTIFICATION</scope>
</reference>